<sequence>MAAPEPPAEPSAAAEPGASPVPAATGSSPESGVSHGPSGPAVAAAAALEATGSPGARQVLQEPPAEPSLEVAVPGSPLEGAADGAGSPLEMDEDATEIPWETDAHGEGILWEVDAYGEAIPWEVDAEGEGIPWAVDADGEGILLDVDADEADIPWEVAADAAGIPWKVAADGAGALLEMGAEEAPEGAEGSGQPSLSLEELGDRFQECIEAVARLEQERDELIRELSRLREPALQEIRRAHEEILAAHRLLAKAELERDNLRDEMGQVKRQLFKVTRECVACEYRLQRQRQELDQAAAARGELEARAGQLSEELARLRECCGKEAEAARQRLEAPPDSRDVPFLQESRRLSAALASLVARSRRGLEERYEPQLLRLLQRREAGAAALRPLHAELHALRDALRPLQAEAARLRRCNGSLEEQMALAKRKRDEEVRQYREQVEELEERLKELRNGVQLQQRKNQELQELRSSLHQELSIYKSVASSSLCKAAERDGQEGLVEKALEGASHPGGAYIALR</sequence>
<dbReference type="InterPro" id="IPR027702">
    <property type="entry name" value="Syncoilin"/>
</dbReference>
<dbReference type="PANTHER" id="PTHR47147:SF1">
    <property type="entry name" value="SYNCOILIN"/>
    <property type="match status" value="1"/>
</dbReference>
<dbReference type="Ensembl" id="ENSNPET00000012789.1">
    <property type="protein sequence ID" value="ENSNPEP00000012482.1"/>
    <property type="gene ID" value="ENSNPEG00000009326.1"/>
</dbReference>
<dbReference type="Gene3D" id="1.20.5.170">
    <property type="match status" value="1"/>
</dbReference>
<dbReference type="SMART" id="SM01391">
    <property type="entry name" value="Filament"/>
    <property type="match status" value="1"/>
</dbReference>
<evidence type="ECO:0000256" key="3">
    <source>
        <dbReference type="SAM" id="Coils"/>
    </source>
</evidence>
<dbReference type="Pfam" id="PF00038">
    <property type="entry name" value="Filament"/>
    <property type="match status" value="1"/>
</dbReference>
<dbReference type="InterPro" id="IPR039008">
    <property type="entry name" value="IF_rod_dom"/>
</dbReference>
<protein>
    <submittedName>
        <fullName evidence="6">Syncoilin, intermediate filament protein</fullName>
    </submittedName>
</protein>
<reference evidence="6" key="2">
    <citation type="submission" date="2025-09" db="UniProtKB">
        <authorList>
            <consortium name="Ensembl"/>
        </authorList>
    </citation>
    <scope>IDENTIFICATION</scope>
</reference>
<evidence type="ECO:0000259" key="5">
    <source>
        <dbReference type="PROSITE" id="PS51842"/>
    </source>
</evidence>
<feature type="coiled-coil region" evidence="3">
    <location>
        <begin position="198"/>
        <end position="320"/>
    </location>
</feature>
<evidence type="ECO:0000313" key="7">
    <source>
        <dbReference type="Proteomes" id="UP000694420"/>
    </source>
</evidence>
<keyword evidence="1" id="KW-0403">Intermediate filament</keyword>
<evidence type="ECO:0000313" key="6">
    <source>
        <dbReference type="Ensembl" id="ENSNPEP00000012482.1"/>
    </source>
</evidence>
<feature type="compositionally biased region" description="Low complexity" evidence="4">
    <location>
        <begin position="10"/>
        <end position="24"/>
    </location>
</feature>
<feature type="compositionally biased region" description="Low complexity" evidence="4">
    <location>
        <begin position="34"/>
        <end position="56"/>
    </location>
</feature>
<organism evidence="6 7">
    <name type="scientific">Nothoprocta perdicaria</name>
    <name type="common">Chilean tinamou</name>
    <name type="synonym">Crypturus perdicarius</name>
    <dbReference type="NCBI Taxonomy" id="30464"/>
    <lineage>
        <taxon>Eukaryota</taxon>
        <taxon>Metazoa</taxon>
        <taxon>Chordata</taxon>
        <taxon>Craniata</taxon>
        <taxon>Vertebrata</taxon>
        <taxon>Euteleostomi</taxon>
        <taxon>Archelosauria</taxon>
        <taxon>Archosauria</taxon>
        <taxon>Dinosauria</taxon>
        <taxon>Saurischia</taxon>
        <taxon>Theropoda</taxon>
        <taxon>Coelurosauria</taxon>
        <taxon>Aves</taxon>
        <taxon>Palaeognathae</taxon>
        <taxon>Tinamiformes</taxon>
        <taxon>Tinamidae</taxon>
        <taxon>Nothoprocta</taxon>
    </lineage>
</organism>
<proteinExistence type="predicted"/>
<feature type="region of interest" description="Disordered" evidence="4">
    <location>
        <begin position="1"/>
        <end position="92"/>
    </location>
</feature>
<feature type="coiled-coil region" evidence="3">
    <location>
        <begin position="415"/>
        <end position="474"/>
    </location>
</feature>
<dbReference type="Gene3D" id="1.20.5.1160">
    <property type="entry name" value="Vasodilator-stimulated phosphoprotein"/>
    <property type="match status" value="1"/>
</dbReference>
<dbReference type="PROSITE" id="PS51842">
    <property type="entry name" value="IF_ROD_2"/>
    <property type="match status" value="1"/>
</dbReference>
<keyword evidence="7" id="KW-1185">Reference proteome</keyword>
<dbReference type="GO" id="GO:0005882">
    <property type="term" value="C:intermediate filament"/>
    <property type="evidence" value="ECO:0007669"/>
    <property type="project" value="UniProtKB-KW"/>
</dbReference>
<feature type="domain" description="IF rod" evidence="5">
    <location>
        <begin position="194"/>
        <end position="517"/>
    </location>
</feature>
<name>A0A8C6ZA53_NOTPE</name>
<reference evidence="6" key="1">
    <citation type="submission" date="2025-08" db="UniProtKB">
        <authorList>
            <consortium name="Ensembl"/>
        </authorList>
    </citation>
    <scope>IDENTIFICATION</scope>
</reference>
<evidence type="ECO:0000256" key="2">
    <source>
        <dbReference type="ARBA" id="ARBA00023054"/>
    </source>
</evidence>
<evidence type="ECO:0000256" key="4">
    <source>
        <dbReference type="SAM" id="MobiDB-lite"/>
    </source>
</evidence>
<dbReference type="PANTHER" id="PTHR47147">
    <property type="entry name" value="SYNCOILIN"/>
    <property type="match status" value="1"/>
</dbReference>
<dbReference type="AlphaFoldDB" id="A0A8C6ZA53"/>
<accession>A0A8C6ZA53</accession>
<evidence type="ECO:0000256" key="1">
    <source>
        <dbReference type="ARBA" id="ARBA00022754"/>
    </source>
</evidence>
<dbReference type="SUPFAM" id="SSF64593">
    <property type="entry name" value="Intermediate filament protein, coiled coil region"/>
    <property type="match status" value="1"/>
</dbReference>
<keyword evidence="2 3" id="KW-0175">Coiled coil</keyword>
<dbReference type="Proteomes" id="UP000694420">
    <property type="component" value="Unplaced"/>
</dbReference>